<evidence type="ECO:0000313" key="1">
    <source>
        <dbReference type="EMBL" id="KAK8503605.1"/>
    </source>
</evidence>
<name>A0ABR2B9E6_9ROSI</name>
<keyword evidence="2" id="KW-1185">Reference proteome</keyword>
<comment type="caution">
    <text evidence="1">The sequence shown here is derived from an EMBL/GenBank/DDBJ whole genome shotgun (WGS) entry which is preliminary data.</text>
</comment>
<proteinExistence type="predicted"/>
<protein>
    <submittedName>
        <fullName evidence="1">Uncharacterized protein</fullName>
    </submittedName>
</protein>
<sequence length="158" mass="17812">MVLDSPLKVNHDCHDGLVFPRAFEDVRLMGLEPLGNDKGEVSSLRLGVEEDGFQIVSAIESQSWAELVDKANIPTDEPNLVSLEVNDKSVVMFPALRDLRRKKTLQWIRQSRWMFSRAERGLTCFVGALVELLEFGDCIPRFGFVDSISAVFWSLSIV</sequence>
<reference evidence="1 2" key="1">
    <citation type="journal article" date="2024" name="G3 (Bethesda)">
        <title>Genome assembly of Hibiscus sabdariffa L. provides insights into metabolisms of medicinal natural products.</title>
        <authorList>
            <person name="Kim T."/>
        </authorList>
    </citation>
    <scope>NUCLEOTIDE SEQUENCE [LARGE SCALE GENOMIC DNA]</scope>
    <source>
        <strain evidence="1">TK-2024</strain>
        <tissue evidence="1">Old leaves</tissue>
    </source>
</reference>
<organism evidence="1 2">
    <name type="scientific">Hibiscus sabdariffa</name>
    <name type="common">roselle</name>
    <dbReference type="NCBI Taxonomy" id="183260"/>
    <lineage>
        <taxon>Eukaryota</taxon>
        <taxon>Viridiplantae</taxon>
        <taxon>Streptophyta</taxon>
        <taxon>Embryophyta</taxon>
        <taxon>Tracheophyta</taxon>
        <taxon>Spermatophyta</taxon>
        <taxon>Magnoliopsida</taxon>
        <taxon>eudicotyledons</taxon>
        <taxon>Gunneridae</taxon>
        <taxon>Pentapetalae</taxon>
        <taxon>rosids</taxon>
        <taxon>malvids</taxon>
        <taxon>Malvales</taxon>
        <taxon>Malvaceae</taxon>
        <taxon>Malvoideae</taxon>
        <taxon>Hibiscus</taxon>
    </lineage>
</organism>
<dbReference type="Proteomes" id="UP001472677">
    <property type="component" value="Unassembled WGS sequence"/>
</dbReference>
<gene>
    <name evidence="1" type="ORF">V6N12_024777</name>
</gene>
<evidence type="ECO:0000313" key="2">
    <source>
        <dbReference type="Proteomes" id="UP001472677"/>
    </source>
</evidence>
<accession>A0ABR2B9E6</accession>
<dbReference type="EMBL" id="JBBPBM010000148">
    <property type="protein sequence ID" value="KAK8503605.1"/>
    <property type="molecule type" value="Genomic_DNA"/>
</dbReference>